<organism evidence="3 4">
    <name type="scientific">Paractinoplanes tereljensis</name>
    <dbReference type="NCBI Taxonomy" id="571912"/>
    <lineage>
        <taxon>Bacteria</taxon>
        <taxon>Bacillati</taxon>
        <taxon>Actinomycetota</taxon>
        <taxon>Actinomycetes</taxon>
        <taxon>Micromonosporales</taxon>
        <taxon>Micromonosporaceae</taxon>
        <taxon>Paractinoplanes</taxon>
    </lineage>
</organism>
<keyword evidence="1" id="KW-0812">Transmembrane</keyword>
<dbReference type="InterPro" id="IPR040690">
    <property type="entry name" value="FtsX_ECD"/>
</dbReference>
<evidence type="ECO:0000313" key="4">
    <source>
        <dbReference type="Proteomes" id="UP000623608"/>
    </source>
</evidence>
<accession>A0A919NPN1</accession>
<evidence type="ECO:0000313" key="3">
    <source>
        <dbReference type="EMBL" id="GIF22373.1"/>
    </source>
</evidence>
<keyword evidence="1" id="KW-1133">Transmembrane helix</keyword>
<sequence length="162" mass="17275">MTDVVETQAPRPVRLWPVALIVAALSLLLGAVIGVGGPVLAGWQKAERRDFVVWVLVKNEATPEQRDAIGAVLRKIRAKDAVKFVSSAEDLANARKDPGSAAMSEALAGADVTTWPQRFELTVTGIDFRCDQLAGLRGLAGLDRVRVGMVATASRPGMELVC</sequence>
<proteinExistence type="predicted"/>
<keyword evidence="4" id="KW-1185">Reference proteome</keyword>
<evidence type="ECO:0000259" key="2">
    <source>
        <dbReference type="Pfam" id="PF18075"/>
    </source>
</evidence>
<name>A0A919NPN1_9ACTN</name>
<dbReference type="EMBL" id="BOMY01000034">
    <property type="protein sequence ID" value="GIF22373.1"/>
    <property type="molecule type" value="Genomic_DNA"/>
</dbReference>
<keyword evidence="1" id="KW-0472">Membrane</keyword>
<comment type="caution">
    <text evidence="3">The sequence shown here is derived from an EMBL/GenBank/DDBJ whole genome shotgun (WGS) entry which is preliminary data.</text>
</comment>
<feature type="transmembrane region" description="Helical" evidence="1">
    <location>
        <begin position="15"/>
        <end position="41"/>
    </location>
</feature>
<dbReference type="RefSeq" id="WP_203809815.1">
    <property type="nucleotide sequence ID" value="NZ_BOMY01000034.1"/>
</dbReference>
<evidence type="ECO:0000256" key="1">
    <source>
        <dbReference type="SAM" id="Phobius"/>
    </source>
</evidence>
<protein>
    <recommendedName>
        <fullName evidence="2">FtsX extracellular domain-containing protein</fullName>
    </recommendedName>
</protein>
<feature type="domain" description="FtsX extracellular" evidence="2">
    <location>
        <begin position="53"/>
        <end position="125"/>
    </location>
</feature>
<reference evidence="3" key="1">
    <citation type="submission" date="2021-01" db="EMBL/GenBank/DDBJ databases">
        <title>Whole genome shotgun sequence of Actinoplanes tereljensis NBRC 105297.</title>
        <authorList>
            <person name="Komaki H."/>
            <person name="Tamura T."/>
        </authorList>
    </citation>
    <scope>NUCLEOTIDE SEQUENCE</scope>
    <source>
        <strain evidence="3">NBRC 105297</strain>
    </source>
</reference>
<dbReference type="Pfam" id="PF18075">
    <property type="entry name" value="FtsX_ECD"/>
    <property type="match status" value="1"/>
</dbReference>
<dbReference type="Proteomes" id="UP000623608">
    <property type="component" value="Unassembled WGS sequence"/>
</dbReference>
<dbReference type="AlphaFoldDB" id="A0A919NPN1"/>
<gene>
    <name evidence="3" type="ORF">Ate02nite_51030</name>
</gene>